<dbReference type="InterPro" id="IPR052609">
    <property type="entry name" value="Ribosome_Biogenesis_Reg"/>
</dbReference>
<dbReference type="GO" id="GO:0005730">
    <property type="term" value="C:nucleolus"/>
    <property type="evidence" value="ECO:0007669"/>
    <property type="project" value="TreeGrafter"/>
</dbReference>
<organism evidence="2 3">
    <name type="scientific">Hirsutella minnesotensis 3608</name>
    <dbReference type="NCBI Taxonomy" id="1043627"/>
    <lineage>
        <taxon>Eukaryota</taxon>
        <taxon>Fungi</taxon>
        <taxon>Dikarya</taxon>
        <taxon>Ascomycota</taxon>
        <taxon>Pezizomycotina</taxon>
        <taxon>Sordariomycetes</taxon>
        <taxon>Hypocreomycetidae</taxon>
        <taxon>Hypocreales</taxon>
        <taxon>Ophiocordycipitaceae</taxon>
        <taxon>Hirsutella</taxon>
    </lineage>
</organism>
<feature type="domain" description="Nucleolar 27S pre-rRNA processing Urb2/Npa2 C-terminal" evidence="1">
    <location>
        <begin position="1137"/>
        <end position="1354"/>
    </location>
</feature>
<dbReference type="InterPro" id="IPR018849">
    <property type="entry name" value="Urb2/Npa2_C"/>
</dbReference>
<evidence type="ECO:0000313" key="3">
    <source>
        <dbReference type="Proteomes" id="UP000054481"/>
    </source>
</evidence>
<accession>A0A0F7ZTD1</accession>
<dbReference type="OrthoDB" id="160374at2759"/>
<dbReference type="EMBL" id="KQ030540">
    <property type="protein sequence ID" value="KJZ72903.1"/>
    <property type="molecule type" value="Genomic_DNA"/>
</dbReference>
<keyword evidence="3" id="KW-1185">Reference proteome</keyword>
<dbReference type="PANTHER" id="PTHR15682:SF2">
    <property type="entry name" value="UNHEALTHY RIBOSOME BIOGENESIS PROTEIN 2 HOMOLOG"/>
    <property type="match status" value="1"/>
</dbReference>
<proteinExistence type="predicted"/>
<evidence type="ECO:0000313" key="2">
    <source>
        <dbReference type="EMBL" id="KJZ72903.1"/>
    </source>
</evidence>
<reference evidence="2 3" key="1">
    <citation type="journal article" date="2014" name="Genome Biol. Evol.">
        <title>Comparative genomics and transcriptomics analyses reveal divergent lifestyle features of nematode endoparasitic fungus Hirsutella minnesotensis.</title>
        <authorList>
            <person name="Lai Y."/>
            <person name="Liu K."/>
            <person name="Zhang X."/>
            <person name="Zhang X."/>
            <person name="Li K."/>
            <person name="Wang N."/>
            <person name="Shu C."/>
            <person name="Wu Y."/>
            <person name="Wang C."/>
            <person name="Bushley K.E."/>
            <person name="Xiang M."/>
            <person name="Liu X."/>
        </authorList>
    </citation>
    <scope>NUCLEOTIDE SEQUENCE [LARGE SCALE GENOMIC DNA]</scope>
    <source>
        <strain evidence="2 3">3608</strain>
    </source>
</reference>
<dbReference type="Pfam" id="PF10441">
    <property type="entry name" value="Urb2"/>
    <property type="match status" value="1"/>
</dbReference>
<dbReference type="GO" id="GO:0042254">
    <property type="term" value="P:ribosome biogenesis"/>
    <property type="evidence" value="ECO:0007669"/>
    <property type="project" value="TreeGrafter"/>
</dbReference>
<evidence type="ECO:0000259" key="1">
    <source>
        <dbReference type="Pfam" id="PF10441"/>
    </source>
</evidence>
<dbReference type="PANTHER" id="PTHR15682">
    <property type="entry name" value="UNHEALTHY RIBOSOME BIOGENESIS PROTEIN 2 HOMOLOG"/>
    <property type="match status" value="1"/>
</dbReference>
<sequence length="1355" mass="151158">MTDLIKTVRGLDQSGPGENGQGLELLWSGLVASIDNPYHAAEESTLRWLLKSMNGPSAAAETMRRYPLTWTILERVFKRIPLFSLAKSLADRRFIAVLQQTLKDAAKPTRSPAASSPKRKKTPSIEYKLEELQTQPACLETAAAVFKTLNSLLARLDHAKSSKTSRDKIGAEHVRSLFCSTAAEAVGLVGPALTICGQGLTCSIGDIQDAEFWIDTISRIWDLHLQGSDDASQVAIHLFQPAATILARLGSFPSGHKVDVPDVIKSRWNDDVEKLMHRNFIAPGRAAFVQSRTLEAFAQALEVSKAIVHLSAPALYYLCCCDLSQSSDGELRKDNVEWLKQMFKSIELELRERQDRGTLMKTILDLAIQRSTSVDVHDLRRVCREYALQDAATDWGLIAKVVTCDPDVLQLSDDGIALREDICRCIMKQEAADHDKDSIARLIGGIMDGFRTRRDIAGFLRLWLEQLLKAERRETDQRSPWLNVGQADGPTKSLTSLIETDLSPSQLLDVITWAATKKPKKYPQSICIFASTIARAVRREPFVDAVGKHLFDLVEPISGSEQVSALKWRVVSATLSWAAPSEKAEIWASVKSRISKILKSSPVTSSETYEAFKCSLSAWDSLSLDSKHKDKAASTVQRFIERFDSEMADESGLRLNGLLFTEPDLHTDLQQDSVYQQYLAWYLCGSSRFNKLYFGRKGGSAPMLSKALALREDTELQSLWCAFLRNEVNLSEPQIANESIDRLIAMLDETHGGKWPNGQDAVIYIRLLASLPTEAFSRDQRERLMSVLIRHQRPFANSTTGISVRTCRFILGLMTKMMGRPTFYDGMVFADLIDLAKVTSSACISDDAEGSSEILLELTERFSLMASSTVKQMAGNMDDRSVNYFRDASNFVKACPKESDQTSDSCTARQPLLMTLLKALTAELALAPNWQNQAEIGTLGSDAKKALSKSVADTIHKLVAEKKRLASPDAAITLSLFAAVDAASVVNDIAYQARFEPSTVKKLEKLATDKLAGDLRGWKLRIFLRNQLSVTTDITQYDRFDELEELPRRLRRPLLRELVLAITQYMRVHDRRQYLKKLLDSYLDNSATMGQIWAIQTVVEQLLDPSDVGDQEGDFTLAAAHNQLILALSRKQSHSVQICQILQTLLERRPQAMKQWNIELTLSTVCEFSSGRLDDTPDMRKTTGASYPALCKLVEAVIKKHRVRLEGHYHLLLSALQALLRNLVVSQVPAAQGQERCQESMAQAYGRLITLICEPTAGAVSRSQLHGALDSATDAAKRSAGRHMYLVLMQYVKLQLEANVPRVVREALEPAVNSIFDITSPETRKILNDAMDSSGRAILREMYKRYVKFGKWSGV</sequence>
<gene>
    <name evidence="2" type="ORF">HIM_07666</name>
</gene>
<dbReference type="Proteomes" id="UP000054481">
    <property type="component" value="Unassembled WGS sequence"/>
</dbReference>
<protein>
    <recommendedName>
        <fullName evidence="1">Nucleolar 27S pre-rRNA processing Urb2/Npa2 C-terminal domain-containing protein</fullName>
    </recommendedName>
</protein>
<name>A0A0F7ZTD1_9HYPO</name>